<accession>A0A6G1J9I0</accession>
<feature type="region of interest" description="Disordered" evidence="1">
    <location>
        <begin position="105"/>
        <end position="138"/>
    </location>
</feature>
<feature type="compositionally biased region" description="Basic and acidic residues" evidence="1">
    <location>
        <begin position="121"/>
        <end position="134"/>
    </location>
</feature>
<feature type="transmembrane region" description="Helical" evidence="2">
    <location>
        <begin position="359"/>
        <end position="382"/>
    </location>
</feature>
<dbReference type="OrthoDB" id="5398191at2759"/>
<proteinExistence type="predicted"/>
<evidence type="ECO:0000313" key="3">
    <source>
        <dbReference type="EMBL" id="KAF2687214.1"/>
    </source>
</evidence>
<evidence type="ECO:0000313" key="4">
    <source>
        <dbReference type="Proteomes" id="UP000799291"/>
    </source>
</evidence>
<name>A0A6G1J9I0_9PLEO</name>
<feature type="compositionally biased region" description="Basic and acidic residues" evidence="1">
    <location>
        <begin position="155"/>
        <end position="185"/>
    </location>
</feature>
<organism evidence="3 4">
    <name type="scientific">Lentithecium fluviatile CBS 122367</name>
    <dbReference type="NCBI Taxonomy" id="1168545"/>
    <lineage>
        <taxon>Eukaryota</taxon>
        <taxon>Fungi</taxon>
        <taxon>Dikarya</taxon>
        <taxon>Ascomycota</taxon>
        <taxon>Pezizomycotina</taxon>
        <taxon>Dothideomycetes</taxon>
        <taxon>Pleosporomycetidae</taxon>
        <taxon>Pleosporales</taxon>
        <taxon>Massarineae</taxon>
        <taxon>Lentitheciaceae</taxon>
        <taxon>Lentithecium</taxon>
    </lineage>
</organism>
<dbReference type="EMBL" id="MU005575">
    <property type="protein sequence ID" value="KAF2687214.1"/>
    <property type="molecule type" value="Genomic_DNA"/>
</dbReference>
<evidence type="ECO:0000256" key="1">
    <source>
        <dbReference type="SAM" id="MobiDB-lite"/>
    </source>
</evidence>
<gene>
    <name evidence="3" type="ORF">K458DRAFT_415478</name>
</gene>
<evidence type="ECO:0000256" key="2">
    <source>
        <dbReference type="SAM" id="Phobius"/>
    </source>
</evidence>
<feature type="compositionally biased region" description="Basic and acidic residues" evidence="1">
    <location>
        <begin position="195"/>
        <end position="206"/>
    </location>
</feature>
<dbReference type="Proteomes" id="UP000799291">
    <property type="component" value="Unassembled WGS sequence"/>
</dbReference>
<keyword evidence="2" id="KW-1133">Transmembrane helix</keyword>
<sequence length="484" mass="52058">MSQSYFSLKKLRRQSKQTEPSETTTATATAPAKSPPVPAISTPSEEPAASPVLDEEDEKFLERLAAIASEPEGTPPPLPTRPVEVVDNGETKVGKDAQDAIMDGANQVPLPMSPSEDTADDAAKNKETAKDGGLNRRKSVMSYFTLAQSKFKNATTKDKSHGHQVEAKDKKKEKITGKDKQKAADSLHSAAEAAKPAEQKEAEKEQQDITRILDDLNLSAVNNRVFSFSKESEELFNKFNLVLKDVVNGAPTAYNDLEKLFTDYDGQLKKMYGSLPPFLQNLVKSLPAKITATLGPEILAAQAEKPGFDARQRASASGGGKSRFSRPKIPSLKSLISAEGAVATMLRSILQFLKLRFPAVLTGTNVVMSLAVCILLFVFWYCHKRGRETRLEKEGLAAREAESGLASSASSMTEDSDSIFGDPAKAKATAKVVGESSKANDGEKPAPPLIIGDGKEGEPVPSTAKVEDMPSVKDLPEPSSAKKV</sequence>
<keyword evidence="4" id="KW-1185">Reference proteome</keyword>
<feature type="region of interest" description="Disordered" evidence="1">
    <location>
        <begin position="153"/>
        <end position="206"/>
    </location>
</feature>
<feature type="compositionally biased region" description="Low complexity" evidence="1">
    <location>
        <begin position="18"/>
        <end position="32"/>
    </location>
</feature>
<dbReference type="AlphaFoldDB" id="A0A6G1J9I0"/>
<reference evidence="3" key="1">
    <citation type="journal article" date="2020" name="Stud. Mycol.">
        <title>101 Dothideomycetes genomes: a test case for predicting lifestyles and emergence of pathogens.</title>
        <authorList>
            <person name="Haridas S."/>
            <person name="Albert R."/>
            <person name="Binder M."/>
            <person name="Bloem J."/>
            <person name="Labutti K."/>
            <person name="Salamov A."/>
            <person name="Andreopoulos B."/>
            <person name="Baker S."/>
            <person name="Barry K."/>
            <person name="Bills G."/>
            <person name="Bluhm B."/>
            <person name="Cannon C."/>
            <person name="Castanera R."/>
            <person name="Culley D."/>
            <person name="Daum C."/>
            <person name="Ezra D."/>
            <person name="Gonzalez J."/>
            <person name="Henrissat B."/>
            <person name="Kuo A."/>
            <person name="Liang C."/>
            <person name="Lipzen A."/>
            <person name="Lutzoni F."/>
            <person name="Magnuson J."/>
            <person name="Mondo S."/>
            <person name="Nolan M."/>
            <person name="Ohm R."/>
            <person name="Pangilinan J."/>
            <person name="Park H.-J."/>
            <person name="Ramirez L."/>
            <person name="Alfaro M."/>
            <person name="Sun H."/>
            <person name="Tritt A."/>
            <person name="Yoshinaga Y."/>
            <person name="Zwiers L.-H."/>
            <person name="Turgeon B."/>
            <person name="Goodwin S."/>
            <person name="Spatafora J."/>
            <person name="Crous P."/>
            <person name="Grigoriev I."/>
        </authorList>
    </citation>
    <scope>NUCLEOTIDE SEQUENCE</scope>
    <source>
        <strain evidence="3">CBS 122367</strain>
    </source>
</reference>
<protein>
    <recommendedName>
        <fullName evidence="5">Ring-like domain-containing protein</fullName>
    </recommendedName>
</protein>
<evidence type="ECO:0008006" key="5">
    <source>
        <dbReference type="Google" id="ProtNLM"/>
    </source>
</evidence>
<feature type="region of interest" description="Disordered" evidence="1">
    <location>
        <begin position="431"/>
        <end position="484"/>
    </location>
</feature>
<keyword evidence="2" id="KW-0812">Transmembrane</keyword>
<feature type="region of interest" description="Disordered" evidence="1">
    <location>
        <begin position="1"/>
        <end position="92"/>
    </location>
</feature>
<feature type="compositionally biased region" description="Basic and acidic residues" evidence="1">
    <location>
        <begin position="465"/>
        <end position="476"/>
    </location>
</feature>
<keyword evidence="2" id="KW-0472">Membrane</keyword>